<comment type="caution">
    <text evidence="1">The sequence shown here is derived from an EMBL/GenBank/DDBJ whole genome shotgun (WGS) entry which is preliminary data.</text>
</comment>
<gene>
    <name evidence="1" type="ORF">ONZ51_g4816</name>
</gene>
<evidence type="ECO:0000313" key="1">
    <source>
        <dbReference type="EMBL" id="KAJ8483247.1"/>
    </source>
</evidence>
<dbReference type="Proteomes" id="UP001215151">
    <property type="component" value="Unassembled WGS sequence"/>
</dbReference>
<proteinExistence type="predicted"/>
<evidence type="ECO:0000313" key="2">
    <source>
        <dbReference type="Proteomes" id="UP001215151"/>
    </source>
</evidence>
<dbReference type="EMBL" id="JAPEVG010000097">
    <property type="protein sequence ID" value="KAJ8483247.1"/>
    <property type="molecule type" value="Genomic_DNA"/>
</dbReference>
<organism evidence="1 2">
    <name type="scientific">Trametes cubensis</name>
    <dbReference type="NCBI Taxonomy" id="1111947"/>
    <lineage>
        <taxon>Eukaryota</taxon>
        <taxon>Fungi</taxon>
        <taxon>Dikarya</taxon>
        <taxon>Basidiomycota</taxon>
        <taxon>Agaricomycotina</taxon>
        <taxon>Agaricomycetes</taxon>
        <taxon>Polyporales</taxon>
        <taxon>Polyporaceae</taxon>
        <taxon>Trametes</taxon>
    </lineage>
</organism>
<keyword evidence="2" id="KW-1185">Reference proteome</keyword>
<reference evidence="1" key="1">
    <citation type="submission" date="2022-11" db="EMBL/GenBank/DDBJ databases">
        <title>Genome Sequence of Cubamyces cubensis.</title>
        <authorList>
            <person name="Buettner E."/>
        </authorList>
    </citation>
    <scope>NUCLEOTIDE SEQUENCE</scope>
    <source>
        <strain evidence="1">MPL-01</strain>
    </source>
</reference>
<name>A0AAD7TV34_9APHY</name>
<protein>
    <submittedName>
        <fullName evidence="1">Uncharacterized protein</fullName>
    </submittedName>
</protein>
<sequence>MSIGVAYKNSRRTLEYDIMPIVVEQWHNRANWTVFCPIEVEIESVLEENQEMIMRWLDDGKIDHPAITEGGKLNAVVAMFMQMFVQLRDSGAPAGMLMGLNTVYLCQLQGDTMLIDGPRYRYHMLNPSSGIGAPFSPHDMFSFIVTCFYVMGARRLHAMTASRVPDLRPHESYEEPWWAAMRY</sequence>
<dbReference type="AlphaFoldDB" id="A0AAD7TV34"/>
<accession>A0AAD7TV34</accession>